<evidence type="ECO:0000256" key="5">
    <source>
        <dbReference type="ARBA" id="ARBA00022679"/>
    </source>
</evidence>
<protein>
    <recommendedName>
        <fullName evidence="4">RING-type E3 ubiquitin transferase</fullName>
        <ecNumber evidence="4">2.3.2.27</ecNumber>
    </recommendedName>
</protein>
<feature type="compositionally biased region" description="Pro residues" evidence="15">
    <location>
        <begin position="600"/>
        <end position="616"/>
    </location>
</feature>
<dbReference type="Pfam" id="PF11145">
    <property type="entry name" value="DUF2921"/>
    <property type="match status" value="2"/>
</dbReference>
<feature type="transmembrane region" description="Helical" evidence="16">
    <location>
        <begin position="504"/>
        <end position="521"/>
    </location>
</feature>
<keyword evidence="12 16" id="KW-1133">Transmembrane helix</keyword>
<keyword evidence="6 16" id="KW-0812">Transmembrane</keyword>
<keyword evidence="11" id="KW-0862">Zinc</keyword>
<dbReference type="InterPro" id="IPR013083">
    <property type="entry name" value="Znf_RING/FYVE/PHD"/>
</dbReference>
<dbReference type="GO" id="GO:0012505">
    <property type="term" value="C:endomembrane system"/>
    <property type="evidence" value="ECO:0007669"/>
    <property type="project" value="UniProtKB-SubCell"/>
</dbReference>
<evidence type="ECO:0000256" key="6">
    <source>
        <dbReference type="ARBA" id="ARBA00022692"/>
    </source>
</evidence>
<dbReference type="PROSITE" id="PS50089">
    <property type="entry name" value="ZF_RING_2"/>
    <property type="match status" value="1"/>
</dbReference>
<sequence>MDHPPSSLLPPPPPPPPPPSSLPAANPRRRPTPNFEGGHPGGPGGAQQSFSSLFVFLLFLYIINSGGSDIEGPIGVGGGITGGGGGDELSPGQVRLNRALHRNESFAGYLSGNSSSGFVIPSPAPHELFETLLPSFGSLKSTSKLYPRNITGYLHHATSWTLNMSDPTNIPPSNTNRSRTFFDLLAGVNVSSKVFHPIDTSFIKVGNQTAVRNDTEIGINTTEFASLIDKPVSAGDADGVHNVLARSLAKRLSSPGAFERNETDVEALLGTFPWWGTNPDFYFSEPVVTKREPTGIGKLSFMFKEGWWGRERNLRSKTIPSSQTEEWSAIKGSVDFNLNGDTQTFQLQGIHHIPNGTVYLLGAHNKSAIDLRALPFFFDPIDQPGAFNQTARFVSRALNESAEIAKAEFERGSFGDVDDYLASSPSTTCNLQFVLQLKPLSDEITSLDLDRVEQELFEPTGLPTKMIPIELVQAAWVSWECAIGGFVEGGRGIRAEDFWRSGTIYAFISFLIQLGLVWLLVKQMERSRTPSALSNVALWTIVAQVILDSWSCVGHVLVGIGLDNQTSLPLIAAGLVSGLGFFMFGVGYCVSISLSQSPEAPRPTPIPNPPRPPVPVPASTATTTAALTSTDNTDEVMPGALPLPESTAEETTTAVTTVPTRPTATTPPRPIVMRPMYNEPAPNPIMFFTLLIILLLQTNLLPNVFPHILFVLYLFWIPQIIRNVKRGTRYAFGWDYLIGVSVGRMWFLGYHWGDLLGEDNIFFFEKNDMFHYIAISQIIQIAFLMGQDVFGPTFFLPASYAPPPPYDYHPLLPSAADIESGLLDTVSDWAKTDCAICMEPIIGSEDEIRAARSMAGKSTVWAVAPCHHVFHTSCLQTWMAIRTVCPQCRGPLPPF</sequence>
<keyword evidence="7" id="KW-0479">Metal-binding</keyword>
<feature type="transmembrane region" description="Helical" evidence="16">
    <location>
        <begin position="570"/>
        <end position="594"/>
    </location>
</feature>
<keyword evidence="10" id="KW-0833">Ubl conjugation pathway</keyword>
<dbReference type="PANTHER" id="PTHR22763">
    <property type="entry name" value="RING ZINC FINGER PROTEIN"/>
    <property type="match status" value="1"/>
</dbReference>
<dbReference type="InterPro" id="IPR001841">
    <property type="entry name" value="Znf_RING"/>
</dbReference>
<feature type="compositionally biased region" description="Pro residues" evidence="15">
    <location>
        <begin position="7"/>
        <end position="21"/>
    </location>
</feature>
<comment type="pathway">
    <text evidence="3">Protein modification; protein ubiquitination.</text>
</comment>
<comment type="subcellular location">
    <subcellularLocation>
        <location evidence="2">Endomembrane system</location>
        <topology evidence="2">Multi-pass membrane protein</topology>
    </subcellularLocation>
</comment>
<evidence type="ECO:0000256" key="2">
    <source>
        <dbReference type="ARBA" id="ARBA00004127"/>
    </source>
</evidence>
<evidence type="ECO:0000256" key="4">
    <source>
        <dbReference type="ARBA" id="ARBA00012483"/>
    </source>
</evidence>
<dbReference type="GO" id="GO:0043161">
    <property type="term" value="P:proteasome-mediated ubiquitin-dependent protein catabolic process"/>
    <property type="evidence" value="ECO:0007669"/>
    <property type="project" value="TreeGrafter"/>
</dbReference>
<feature type="region of interest" description="Disordered" evidence="15">
    <location>
        <begin position="1"/>
        <end position="46"/>
    </location>
</feature>
<feature type="compositionally biased region" description="Low complexity" evidence="15">
    <location>
        <begin position="649"/>
        <end position="664"/>
    </location>
</feature>
<evidence type="ECO:0000256" key="11">
    <source>
        <dbReference type="ARBA" id="ARBA00022833"/>
    </source>
</evidence>
<evidence type="ECO:0000313" key="18">
    <source>
        <dbReference type="EMBL" id="CDZ97817.1"/>
    </source>
</evidence>
<reference evidence="18" key="1">
    <citation type="submission" date="2014-08" db="EMBL/GenBank/DDBJ databases">
        <authorList>
            <person name="Sharma Rahul"/>
            <person name="Thines Marco"/>
        </authorList>
    </citation>
    <scope>NUCLEOTIDE SEQUENCE</scope>
</reference>
<evidence type="ECO:0000256" key="14">
    <source>
        <dbReference type="PROSITE-ProRule" id="PRU00175"/>
    </source>
</evidence>
<keyword evidence="9 14" id="KW-0863">Zinc-finger</keyword>
<evidence type="ECO:0000256" key="10">
    <source>
        <dbReference type="ARBA" id="ARBA00022786"/>
    </source>
</evidence>
<keyword evidence="13 16" id="KW-0472">Membrane</keyword>
<evidence type="ECO:0000256" key="9">
    <source>
        <dbReference type="ARBA" id="ARBA00022771"/>
    </source>
</evidence>
<dbReference type="Gene3D" id="3.30.40.10">
    <property type="entry name" value="Zinc/RING finger domain, C3HC4 (zinc finger)"/>
    <property type="match status" value="1"/>
</dbReference>
<keyword evidence="8" id="KW-0732">Signal</keyword>
<dbReference type="UniPathway" id="UPA00143"/>
<dbReference type="GO" id="GO:0061630">
    <property type="term" value="F:ubiquitin protein ligase activity"/>
    <property type="evidence" value="ECO:0007669"/>
    <property type="project" value="UniProtKB-EC"/>
</dbReference>
<evidence type="ECO:0000256" key="3">
    <source>
        <dbReference type="ARBA" id="ARBA00004906"/>
    </source>
</evidence>
<keyword evidence="5" id="KW-0808">Transferase</keyword>
<keyword evidence="18" id="KW-0436">Ligase</keyword>
<feature type="domain" description="RING-type" evidence="17">
    <location>
        <begin position="834"/>
        <end position="889"/>
    </location>
</feature>
<proteinExistence type="predicted"/>
<feature type="transmembrane region" description="Helical" evidence="16">
    <location>
        <begin position="733"/>
        <end position="749"/>
    </location>
</feature>
<dbReference type="SMART" id="SM00184">
    <property type="entry name" value="RING"/>
    <property type="match status" value="1"/>
</dbReference>
<dbReference type="Pfam" id="PF12678">
    <property type="entry name" value="zf-rbx1"/>
    <property type="match status" value="1"/>
</dbReference>
<feature type="region of interest" description="Disordered" evidence="15">
    <location>
        <begin position="641"/>
        <end position="673"/>
    </location>
</feature>
<evidence type="ECO:0000256" key="7">
    <source>
        <dbReference type="ARBA" id="ARBA00022723"/>
    </source>
</evidence>
<evidence type="ECO:0000256" key="8">
    <source>
        <dbReference type="ARBA" id="ARBA00022729"/>
    </source>
</evidence>
<dbReference type="InterPro" id="IPR050731">
    <property type="entry name" value="HRD1_E3_ubiq-ligases"/>
</dbReference>
<feature type="transmembrane region" description="Helical" evidence="16">
    <location>
        <begin position="681"/>
        <end position="698"/>
    </location>
</feature>
<dbReference type="GO" id="GO:0044695">
    <property type="term" value="C:Dsc E3 ubiquitin ligase complex"/>
    <property type="evidence" value="ECO:0007669"/>
    <property type="project" value="TreeGrafter"/>
</dbReference>
<comment type="catalytic activity">
    <reaction evidence="1">
        <text>S-ubiquitinyl-[E2 ubiquitin-conjugating enzyme]-L-cysteine + [acceptor protein]-L-lysine = [E2 ubiquitin-conjugating enzyme]-L-cysteine + N(6)-ubiquitinyl-[acceptor protein]-L-lysine.</text>
        <dbReference type="EC" id="2.3.2.27"/>
    </reaction>
</comment>
<accession>A0A0F7SLF9</accession>
<evidence type="ECO:0000256" key="16">
    <source>
        <dbReference type="SAM" id="Phobius"/>
    </source>
</evidence>
<evidence type="ECO:0000256" key="1">
    <source>
        <dbReference type="ARBA" id="ARBA00000900"/>
    </source>
</evidence>
<dbReference type="PANTHER" id="PTHR22763:SF162">
    <property type="entry name" value="TRANSMEMBRANE E3 UBIQUITIN-PROTEIN LIGASE 1"/>
    <property type="match status" value="1"/>
</dbReference>
<organism evidence="18">
    <name type="scientific">Phaffia rhodozyma</name>
    <name type="common">Yeast</name>
    <name type="synonym">Xanthophyllomyces dendrorhous</name>
    <dbReference type="NCBI Taxonomy" id="264483"/>
    <lineage>
        <taxon>Eukaryota</taxon>
        <taxon>Fungi</taxon>
        <taxon>Dikarya</taxon>
        <taxon>Basidiomycota</taxon>
        <taxon>Agaricomycotina</taxon>
        <taxon>Tremellomycetes</taxon>
        <taxon>Cystofilobasidiales</taxon>
        <taxon>Mrakiaceae</taxon>
        <taxon>Phaffia</taxon>
    </lineage>
</organism>
<dbReference type="AlphaFoldDB" id="A0A0F7SLF9"/>
<dbReference type="InterPro" id="IPR024766">
    <property type="entry name" value="Znf_RING_H2"/>
</dbReference>
<dbReference type="GO" id="GO:0016567">
    <property type="term" value="P:protein ubiquitination"/>
    <property type="evidence" value="ECO:0007669"/>
    <property type="project" value="UniProtKB-UniPathway"/>
</dbReference>
<evidence type="ECO:0000256" key="13">
    <source>
        <dbReference type="ARBA" id="ARBA00023136"/>
    </source>
</evidence>
<evidence type="ECO:0000259" key="17">
    <source>
        <dbReference type="PROSITE" id="PS50089"/>
    </source>
</evidence>
<dbReference type="SUPFAM" id="SSF57850">
    <property type="entry name" value="RING/U-box"/>
    <property type="match status" value="1"/>
</dbReference>
<feature type="region of interest" description="Disordered" evidence="15">
    <location>
        <begin position="599"/>
        <end position="619"/>
    </location>
</feature>
<evidence type="ECO:0000256" key="12">
    <source>
        <dbReference type="ARBA" id="ARBA00022989"/>
    </source>
</evidence>
<dbReference type="InterPro" id="IPR021319">
    <property type="entry name" value="DUF2921"/>
</dbReference>
<dbReference type="EMBL" id="LN483249">
    <property type="protein sequence ID" value="CDZ97817.1"/>
    <property type="molecule type" value="Genomic_DNA"/>
</dbReference>
<dbReference type="GO" id="GO:0016874">
    <property type="term" value="F:ligase activity"/>
    <property type="evidence" value="ECO:0007669"/>
    <property type="project" value="UniProtKB-KW"/>
</dbReference>
<name>A0A0F7SLF9_PHARH</name>
<dbReference type="EC" id="2.3.2.27" evidence="4"/>
<evidence type="ECO:0000256" key="15">
    <source>
        <dbReference type="SAM" id="MobiDB-lite"/>
    </source>
</evidence>
<dbReference type="GO" id="GO:0008270">
    <property type="term" value="F:zinc ion binding"/>
    <property type="evidence" value="ECO:0007669"/>
    <property type="project" value="UniProtKB-KW"/>
</dbReference>